<evidence type="ECO:0000256" key="1">
    <source>
        <dbReference type="SAM" id="MobiDB-lite"/>
    </source>
</evidence>
<protein>
    <submittedName>
        <fullName evidence="3">Alpha/beta fold hydrolase</fullName>
    </submittedName>
</protein>
<evidence type="ECO:0000313" key="4">
    <source>
        <dbReference type="Proteomes" id="UP001202922"/>
    </source>
</evidence>
<dbReference type="EMBL" id="JAKZBV010000001">
    <property type="protein sequence ID" value="MCH6472029.1"/>
    <property type="molecule type" value="Genomic_DNA"/>
</dbReference>
<accession>A0ABS9U5R4</accession>
<keyword evidence="3" id="KW-0378">Hydrolase</keyword>
<feature type="region of interest" description="Disordered" evidence="1">
    <location>
        <begin position="1"/>
        <end position="23"/>
    </location>
</feature>
<dbReference type="InterPro" id="IPR029058">
    <property type="entry name" value="AB_hydrolase_fold"/>
</dbReference>
<name>A0ABS9U5R4_9MICC</name>
<dbReference type="Pfam" id="PF12697">
    <property type="entry name" value="Abhydrolase_6"/>
    <property type="match status" value="1"/>
</dbReference>
<organism evidence="3 4">
    <name type="scientific">Sinomonas terrae</name>
    <dbReference type="NCBI Taxonomy" id="2908838"/>
    <lineage>
        <taxon>Bacteria</taxon>
        <taxon>Bacillati</taxon>
        <taxon>Actinomycetota</taxon>
        <taxon>Actinomycetes</taxon>
        <taxon>Micrococcales</taxon>
        <taxon>Micrococcaceae</taxon>
        <taxon>Sinomonas</taxon>
    </lineage>
</organism>
<dbReference type="Proteomes" id="UP001202922">
    <property type="component" value="Unassembled WGS sequence"/>
</dbReference>
<comment type="caution">
    <text evidence="3">The sequence shown here is derived from an EMBL/GenBank/DDBJ whole genome shotgun (WGS) entry which is preliminary data.</text>
</comment>
<reference evidence="3 4" key="1">
    <citation type="submission" date="2022-03" db="EMBL/GenBank/DDBJ databases">
        <title>Sinomonas sp. isolated from a soil.</title>
        <authorList>
            <person name="Han J."/>
            <person name="Kim D.-U."/>
        </authorList>
    </citation>
    <scope>NUCLEOTIDE SEQUENCE [LARGE SCALE GENOMIC DNA]</scope>
    <source>
        <strain evidence="3 4">5-5</strain>
    </source>
</reference>
<dbReference type="InterPro" id="IPR000073">
    <property type="entry name" value="AB_hydrolase_1"/>
</dbReference>
<dbReference type="GO" id="GO:0016787">
    <property type="term" value="F:hydrolase activity"/>
    <property type="evidence" value="ECO:0007669"/>
    <property type="project" value="UniProtKB-KW"/>
</dbReference>
<evidence type="ECO:0000313" key="3">
    <source>
        <dbReference type="EMBL" id="MCH6472029.1"/>
    </source>
</evidence>
<gene>
    <name evidence="3" type="ORF">L0M17_19000</name>
</gene>
<feature type="domain" description="AB hydrolase-1" evidence="2">
    <location>
        <begin position="109"/>
        <end position="264"/>
    </location>
</feature>
<dbReference type="Gene3D" id="3.40.50.1820">
    <property type="entry name" value="alpha/beta hydrolase"/>
    <property type="match status" value="1"/>
</dbReference>
<evidence type="ECO:0000259" key="2">
    <source>
        <dbReference type="Pfam" id="PF12697"/>
    </source>
</evidence>
<keyword evidence="4" id="KW-1185">Reference proteome</keyword>
<dbReference type="RefSeq" id="WP_241055947.1">
    <property type="nucleotide sequence ID" value="NZ_JAKZBV010000001.1"/>
</dbReference>
<dbReference type="SUPFAM" id="SSF53474">
    <property type="entry name" value="alpha/beta-Hydrolases"/>
    <property type="match status" value="1"/>
</dbReference>
<sequence>MPSARMSSDSTERPQGNPGLDEGGIRRLAAMLRSAEHLQRVSRRAFLSGSITAGLLAADMLTTRVIQSQRRQTVVLTANDDDAKRRFPGTSWVLFPGYKTSWEEAQLIITLLAPSLGDRGQLAAVGYSNDGLDIDQVIAAILGYANENRLTELHFYGHSFGGMLAVEVASRLLELAASTGANVPRVGAIVLDSSPASKYDVKDLTWFEGVVDLYELGFRVPSVLRGGYELGERIINKHERTWRQVLDQTLEQLTPLAPSSVLIQTESQYIYDWEGTRFEGELGQIQMGFIGNPGDQTVDYDSARARWQQYFPDNLVSSSLQTSGAFPAHASPQWNSALYNNVLGKLLPLLLPLPRPVGGAGGGAG</sequence>
<proteinExistence type="predicted"/>